<dbReference type="Proteomes" id="UP000317257">
    <property type="component" value="Unassembled WGS sequence"/>
</dbReference>
<reference evidence="2 4" key="1">
    <citation type="journal article" date="2016" name="Genome Biol. Evol.">
        <title>Divergent and convergent evolution of fungal pathogenicity.</title>
        <authorList>
            <person name="Shang Y."/>
            <person name="Xiao G."/>
            <person name="Zheng P."/>
            <person name="Cen K."/>
            <person name="Zhan S."/>
            <person name="Wang C."/>
        </authorList>
    </citation>
    <scope>NUCLEOTIDE SEQUENCE [LARGE SCALE GENOMIC DNA]</scope>
    <source>
        <strain evidence="2 4">RCEF 4871</strain>
    </source>
</reference>
<gene>
    <name evidence="3" type="ORF">ED733_006675</name>
    <name evidence="2" type="ORF">NOR_04614</name>
</gene>
<organism evidence="2 4">
    <name type="scientific">Metarhizium rileyi (strain RCEF 4871)</name>
    <name type="common">Nomuraea rileyi</name>
    <dbReference type="NCBI Taxonomy" id="1649241"/>
    <lineage>
        <taxon>Eukaryota</taxon>
        <taxon>Fungi</taxon>
        <taxon>Dikarya</taxon>
        <taxon>Ascomycota</taxon>
        <taxon>Pezizomycotina</taxon>
        <taxon>Sordariomycetes</taxon>
        <taxon>Hypocreomycetidae</taxon>
        <taxon>Hypocreales</taxon>
        <taxon>Clavicipitaceae</taxon>
        <taxon>Metarhizium</taxon>
    </lineage>
</organism>
<feature type="compositionally biased region" description="Polar residues" evidence="1">
    <location>
        <begin position="74"/>
        <end position="83"/>
    </location>
</feature>
<evidence type="ECO:0000313" key="3">
    <source>
        <dbReference type="EMBL" id="TWU76893.1"/>
    </source>
</evidence>
<accession>A0A167E3N5</accession>
<proteinExistence type="predicted"/>
<dbReference type="STRING" id="1081105.A0A167E3N5"/>
<feature type="region of interest" description="Disordered" evidence="1">
    <location>
        <begin position="72"/>
        <end position="123"/>
    </location>
</feature>
<evidence type="ECO:0000313" key="2">
    <source>
        <dbReference type="EMBL" id="OAA43247.1"/>
    </source>
</evidence>
<dbReference type="OMA" id="IMYTSHP"/>
<sequence length="123" mass="13475">MTQIKSWALTGDVDAFRQGVAAYRNGRDWAKCQRDDAINQANEKQAKTKAGASLVDDGLELSFSSRASAAGTIIPSQQTTTYHGSPVPLSIESETSADEPSLDYAPPYERTKSRSPRRRQLDI</sequence>
<dbReference type="AlphaFoldDB" id="A0A167E3N5"/>
<comment type="caution">
    <text evidence="2">The sequence shown here is derived from an EMBL/GenBank/DDBJ whole genome shotgun (WGS) entry which is preliminary data.</text>
</comment>
<reference evidence="5" key="2">
    <citation type="submission" date="2018-12" db="EMBL/GenBank/DDBJ databases">
        <title>The complete genome of Metarhizium rileyi, a key fungal pathogen of Lepidoptera.</title>
        <authorList>
            <person name="Binneck E."/>
            <person name="Lastra C.C.L."/>
            <person name="Sosa-Gomez D.R."/>
        </authorList>
    </citation>
    <scope>NUCLEOTIDE SEQUENCE [LARGE SCALE GENOMIC DNA]</scope>
    <source>
        <strain evidence="5">Cep018-CH2</strain>
    </source>
</reference>
<reference evidence="3" key="3">
    <citation type="journal article" date="2019" name="Microbiol. Resour. Announc.">
        <title>Genome Sequence of Metarhizium rileyi, a Microbial Control Agent for Lepidoptera.</title>
        <authorList>
            <person name="Binneck E."/>
            <person name="Lastra C.C.L."/>
            <person name="Sosa-Gomez D.R."/>
        </authorList>
    </citation>
    <scope>NUCLEOTIDE SEQUENCE</scope>
    <source>
        <strain evidence="3">Cep018-CH2</strain>
    </source>
</reference>
<dbReference type="EMBL" id="SBHS01000004">
    <property type="protein sequence ID" value="TWU76893.1"/>
    <property type="molecule type" value="Genomic_DNA"/>
</dbReference>
<protein>
    <submittedName>
        <fullName evidence="2">Uncharacterized protein</fullName>
    </submittedName>
</protein>
<dbReference type="OrthoDB" id="4941487at2759"/>
<evidence type="ECO:0000256" key="1">
    <source>
        <dbReference type="SAM" id="MobiDB-lite"/>
    </source>
</evidence>
<accession>A0A5C6GLG4</accession>
<name>A0A167E3N5_METRR</name>
<dbReference type="EMBL" id="AZHC01000012">
    <property type="protein sequence ID" value="OAA43247.1"/>
    <property type="molecule type" value="Genomic_DNA"/>
</dbReference>
<keyword evidence="4" id="KW-1185">Reference proteome</keyword>
<dbReference type="Proteomes" id="UP000243498">
    <property type="component" value="Unassembled WGS sequence"/>
</dbReference>
<evidence type="ECO:0000313" key="5">
    <source>
        <dbReference type="Proteomes" id="UP000317257"/>
    </source>
</evidence>
<evidence type="ECO:0000313" key="4">
    <source>
        <dbReference type="Proteomes" id="UP000243498"/>
    </source>
</evidence>
<feature type="compositionally biased region" description="Basic residues" evidence="1">
    <location>
        <begin position="113"/>
        <end position="123"/>
    </location>
</feature>